<evidence type="ECO:0000259" key="2">
    <source>
        <dbReference type="Pfam" id="PF07885"/>
    </source>
</evidence>
<dbReference type="Pfam" id="PF07885">
    <property type="entry name" value="Ion_trans_2"/>
    <property type="match status" value="1"/>
</dbReference>
<evidence type="ECO:0000313" key="3">
    <source>
        <dbReference type="EMBL" id="KKM83118.1"/>
    </source>
</evidence>
<dbReference type="SUPFAM" id="SSF81324">
    <property type="entry name" value="Voltage-gated potassium channels"/>
    <property type="match status" value="1"/>
</dbReference>
<feature type="domain" description="Potassium channel" evidence="2">
    <location>
        <begin position="81"/>
        <end position="133"/>
    </location>
</feature>
<evidence type="ECO:0000256" key="1">
    <source>
        <dbReference type="SAM" id="Phobius"/>
    </source>
</evidence>
<comment type="caution">
    <text evidence="3">The sequence shown here is derived from an EMBL/GenBank/DDBJ whole genome shotgun (WGS) entry which is preliminary data.</text>
</comment>
<name>A0A0F9KMD5_9ZZZZ</name>
<proteinExistence type="predicted"/>
<dbReference type="InterPro" id="IPR013099">
    <property type="entry name" value="K_chnl_dom"/>
</dbReference>
<feature type="transmembrane region" description="Helical" evidence="1">
    <location>
        <begin position="110"/>
        <end position="132"/>
    </location>
</feature>
<organism evidence="3">
    <name type="scientific">marine sediment metagenome</name>
    <dbReference type="NCBI Taxonomy" id="412755"/>
    <lineage>
        <taxon>unclassified sequences</taxon>
        <taxon>metagenomes</taxon>
        <taxon>ecological metagenomes</taxon>
    </lineage>
</organism>
<keyword evidence="1" id="KW-0812">Transmembrane</keyword>
<protein>
    <recommendedName>
        <fullName evidence="2">Potassium channel domain-containing protein</fullName>
    </recommendedName>
</protein>
<feature type="transmembrane region" description="Helical" evidence="1">
    <location>
        <begin position="47"/>
        <end position="66"/>
    </location>
</feature>
<keyword evidence="1" id="KW-0472">Membrane</keyword>
<gene>
    <name evidence="3" type="ORF">LCGC14_1312620</name>
</gene>
<keyword evidence="1" id="KW-1133">Transmembrane helix</keyword>
<dbReference type="EMBL" id="LAZR01007761">
    <property type="protein sequence ID" value="KKM83118.1"/>
    <property type="molecule type" value="Genomic_DNA"/>
</dbReference>
<dbReference type="Gene3D" id="1.10.287.70">
    <property type="match status" value="1"/>
</dbReference>
<feature type="transmembrane region" description="Helical" evidence="1">
    <location>
        <begin position="86"/>
        <end position="103"/>
    </location>
</feature>
<feature type="transmembrane region" description="Helical" evidence="1">
    <location>
        <begin position="6"/>
        <end position="26"/>
    </location>
</feature>
<sequence length="150" mass="16471">MLVSIAISVALFVATAYLHLVSLRFCSGHMSSIPMRPHTRVLSIVSLLFLTHLLQIGLFAGGFWIAGDLFQIGGFEGAAMAHPLDYLYFSAVIYTSLGIGDIVPTGHLRFLVGVEALNGLLLIAWSASFLFATMNRLWDWEPCVEPDDEQ</sequence>
<accession>A0A0F9KMD5</accession>
<dbReference type="AlphaFoldDB" id="A0A0F9KMD5"/>
<reference evidence="3" key="1">
    <citation type="journal article" date="2015" name="Nature">
        <title>Complex archaea that bridge the gap between prokaryotes and eukaryotes.</title>
        <authorList>
            <person name="Spang A."/>
            <person name="Saw J.H."/>
            <person name="Jorgensen S.L."/>
            <person name="Zaremba-Niedzwiedzka K."/>
            <person name="Martijn J."/>
            <person name="Lind A.E."/>
            <person name="van Eijk R."/>
            <person name="Schleper C."/>
            <person name="Guy L."/>
            <person name="Ettema T.J."/>
        </authorList>
    </citation>
    <scope>NUCLEOTIDE SEQUENCE</scope>
</reference>